<organism evidence="1 2">
    <name type="scientific">Xylanibacter rarus</name>
    <dbReference type="NCBI Taxonomy" id="1676614"/>
    <lineage>
        <taxon>Bacteria</taxon>
        <taxon>Pseudomonadati</taxon>
        <taxon>Bacteroidota</taxon>
        <taxon>Bacteroidia</taxon>
        <taxon>Bacteroidales</taxon>
        <taxon>Prevotellaceae</taxon>
        <taxon>Xylanibacter</taxon>
    </lineage>
</organism>
<name>A0A8E1URW3_9BACT</name>
<reference evidence="1 2" key="1">
    <citation type="submission" date="2015-06" db="EMBL/GenBank/DDBJ databases">
        <title>Prevotella sp. 109, sp. nov., a novel member of the family Prevotellaceae isolated from human faeces.</title>
        <authorList>
            <person name="Shkoporov A.N."/>
            <person name="Chaplin A.V."/>
            <person name="Kafarskaia L.I."/>
            <person name="Efimov B.A."/>
        </authorList>
    </citation>
    <scope>NUCLEOTIDE SEQUENCE [LARGE SCALE GENOMIC DNA]</scope>
    <source>
        <strain evidence="1 2">109</strain>
    </source>
</reference>
<sequence length="470" mass="49544">MQSLTASASYSFDKSVNHVSAVADGTQWTDFAASSFEGGEGTAESPYLIKTPEQLAKLAKDVYDGTSVYENTYFKLVADIDLAGHDWFPIGYNCSVGEENVRVAFSGKVDGDGHKITNLTIPGLTDYKSMGMFGCTDPGFELRNLTIESGSITGDMVVGPFVGSNSGIIENCVNKVDISCVYYYAGGIVGSNYREGVIRQCVNYGDITAGSEGGNGMSAGGVAGTCYSLIEECANFGDVKAMTNGAGGVIGLLEGGVIRNCINTGKVSGPERLGGIIGDALGRGDNCELYNCYNVGAIDGNSTLGGIIGLAMFQNFNTLKMHDMYFSSDVFAGSSCGEVTDIFGAFEITNAPVMTSEQMKAEDFVTTLNNGSGSEDKIWAADTKNINNGFPILSFMESIGTGIASPAFNDNINVYAADNRIVVEGADGEMMQVYTVGGQMVYSGKASDISSEPGLFIVRINNNSYKVLVK</sequence>
<comment type="caution">
    <text evidence="1">The sequence shown here is derived from an EMBL/GenBank/DDBJ whole genome shotgun (WGS) entry which is preliminary data.</text>
</comment>
<accession>A0A8E1URW3</accession>
<dbReference type="Gene3D" id="2.160.20.110">
    <property type="match status" value="1"/>
</dbReference>
<keyword evidence="2" id="KW-1185">Reference proteome</keyword>
<dbReference type="EMBL" id="LFQU01000003">
    <property type="protein sequence ID" value="KOO69394.1"/>
    <property type="molecule type" value="Genomic_DNA"/>
</dbReference>
<evidence type="ECO:0000313" key="1">
    <source>
        <dbReference type="EMBL" id="KOO69394.1"/>
    </source>
</evidence>
<proteinExistence type="predicted"/>
<evidence type="ECO:0000313" key="2">
    <source>
        <dbReference type="Proteomes" id="UP000036951"/>
    </source>
</evidence>
<dbReference type="Proteomes" id="UP000036951">
    <property type="component" value="Unassembled WGS sequence"/>
</dbReference>
<gene>
    <name evidence="1" type="ORF">ACU52_03355</name>
</gene>
<protein>
    <recommendedName>
        <fullName evidence="3">GLUG domain-containing protein</fullName>
    </recommendedName>
</protein>
<dbReference type="AlphaFoldDB" id="A0A8E1URW3"/>
<evidence type="ECO:0008006" key="3">
    <source>
        <dbReference type="Google" id="ProtNLM"/>
    </source>
</evidence>